<dbReference type="EMBL" id="CAJMXA010000124">
    <property type="protein sequence ID" value="CAE6417422.1"/>
    <property type="molecule type" value="Genomic_DNA"/>
</dbReference>
<organism evidence="1 2">
    <name type="scientific">Rhizoctonia solani</name>
    <dbReference type="NCBI Taxonomy" id="456999"/>
    <lineage>
        <taxon>Eukaryota</taxon>
        <taxon>Fungi</taxon>
        <taxon>Dikarya</taxon>
        <taxon>Basidiomycota</taxon>
        <taxon>Agaricomycotina</taxon>
        <taxon>Agaricomycetes</taxon>
        <taxon>Cantharellales</taxon>
        <taxon>Ceratobasidiaceae</taxon>
        <taxon>Rhizoctonia</taxon>
    </lineage>
</organism>
<sequence length="403" mass="46714">FVGTLPNIAEDENLYKAEAYSFWFIYIAPIVLKNRLKEPYYTHMILMRNIMKLCLLFEITHDDINELQTMINKWVADYERLYYQYDENRLEACPLTIHALLHLPAYIRQTGPLWTSWAFVMERFCGHLLPAVKNRTLPYQHLDNYVQRRAQMQIVSRLYSLPSLAKPKVSYTYVGSEKITSHEKVYPAFPKVVLGRPMSTKVIIDDPLAGQLCKFFATVYERAFDRDKIRARIVTLVRHGSLRLADDGDRIRTAASIDMDRTGIARDNSYVKFDLLPDQNARFHYRPYLPVRRTQYGRLLDVYYVEFLEKPGKKATPNQPAVARKIKPYLLARVDECNTDGRDAADPRVDVLTYTHPRRIAPDIIPVYAISAVVGRIRLPNNIWAIIDRSSSGASTQFIDEEG</sequence>
<name>A0A8H2X4Z5_9AGAM</name>
<feature type="non-terminal residue" evidence="1">
    <location>
        <position position="403"/>
    </location>
</feature>
<evidence type="ECO:0008006" key="3">
    <source>
        <dbReference type="Google" id="ProtNLM"/>
    </source>
</evidence>
<dbReference type="PANTHER" id="PTHR46579:SF1">
    <property type="entry name" value="F5_8 TYPE C DOMAIN-CONTAINING PROTEIN"/>
    <property type="match status" value="1"/>
</dbReference>
<dbReference type="AlphaFoldDB" id="A0A8H2X4Z5"/>
<proteinExistence type="predicted"/>
<dbReference type="Proteomes" id="UP000663853">
    <property type="component" value="Unassembled WGS sequence"/>
</dbReference>
<accession>A0A8H2X4Z5</accession>
<feature type="non-terminal residue" evidence="1">
    <location>
        <position position="1"/>
    </location>
</feature>
<reference evidence="1" key="1">
    <citation type="submission" date="2021-01" db="EMBL/GenBank/DDBJ databases">
        <authorList>
            <person name="Kaushik A."/>
        </authorList>
    </citation>
    <scope>NUCLEOTIDE SEQUENCE</scope>
    <source>
        <strain evidence="1">AG6-10EEA</strain>
    </source>
</reference>
<evidence type="ECO:0000313" key="1">
    <source>
        <dbReference type="EMBL" id="CAE6417422.1"/>
    </source>
</evidence>
<gene>
    <name evidence="1" type="ORF">RDB_LOCUS8208</name>
</gene>
<dbReference type="PANTHER" id="PTHR46579">
    <property type="entry name" value="F5/8 TYPE C DOMAIN-CONTAINING PROTEIN-RELATED"/>
    <property type="match status" value="1"/>
</dbReference>
<protein>
    <recommendedName>
        <fullName evidence="3">DUF4218 domain-containing protein</fullName>
    </recommendedName>
</protein>
<evidence type="ECO:0000313" key="2">
    <source>
        <dbReference type="Proteomes" id="UP000663853"/>
    </source>
</evidence>
<comment type="caution">
    <text evidence="1">The sequence shown here is derived from an EMBL/GenBank/DDBJ whole genome shotgun (WGS) entry which is preliminary data.</text>
</comment>